<proteinExistence type="predicted"/>
<evidence type="ECO:0000256" key="1">
    <source>
        <dbReference type="SAM" id="MobiDB-lite"/>
    </source>
</evidence>
<protein>
    <submittedName>
        <fullName evidence="2">Uncharacterized protein</fullName>
    </submittedName>
</protein>
<gene>
    <name evidence="2" type="ORF">MRM63_13765</name>
</gene>
<sequence>MNMIFLKNTKNEIFALPNNIDDEKLDIIMNEIELIQIPEVNAISLSNNIDQSEHAWVKSELDNVQVELMYHWTDDERASSTEEEWKQYARDLRNYTTTDENGNPQIREGETRPLRPTE</sequence>
<reference evidence="2" key="1">
    <citation type="submission" date="2022-03" db="EMBL/GenBank/DDBJ databases">
        <title>Sea Food Isolates.</title>
        <authorList>
            <person name="Li c."/>
        </authorList>
    </citation>
    <scope>NUCLEOTIDE SEQUENCE</scope>
    <source>
        <strain evidence="2">19MO03SA05</strain>
    </source>
</reference>
<name>A0AAU6VIW4_UNCXX</name>
<feature type="compositionally biased region" description="Basic and acidic residues" evidence="1">
    <location>
        <begin position="107"/>
        <end position="118"/>
    </location>
</feature>
<feature type="compositionally biased region" description="Polar residues" evidence="1">
    <location>
        <begin position="94"/>
        <end position="104"/>
    </location>
</feature>
<feature type="region of interest" description="Disordered" evidence="1">
    <location>
        <begin position="93"/>
        <end position="118"/>
    </location>
</feature>
<organism evidence="2">
    <name type="scientific">bacterium 19MO03SA05</name>
    <dbReference type="NCBI Taxonomy" id="2920620"/>
    <lineage>
        <taxon>Bacteria</taxon>
    </lineage>
</organism>
<dbReference type="AlphaFoldDB" id="A0AAU6VIW4"/>
<accession>A0AAU6VIW4</accession>
<dbReference type="EMBL" id="CP095351">
    <property type="protein sequence ID" value="XAG86253.1"/>
    <property type="molecule type" value="Genomic_DNA"/>
</dbReference>
<evidence type="ECO:0000313" key="2">
    <source>
        <dbReference type="EMBL" id="XAG86253.1"/>
    </source>
</evidence>